<dbReference type="EMBL" id="CP012672">
    <property type="protein sequence ID" value="AUX38437.1"/>
    <property type="molecule type" value="Genomic_DNA"/>
</dbReference>
<sequence>MLVVEWDQQKRQLSSISDLEHLLDELHATFSQTDPTLVTVELSESGDSIAIGLGRERSVLNYIKGDKNPPYFTSKGDLDLDDGITFRFGGNWSEFPMRNSISTPIAREAIRFFCSRGGLTKAIEWEQD</sequence>
<dbReference type="Proteomes" id="UP000295497">
    <property type="component" value="Chromosome"/>
</dbReference>
<protein>
    <recommendedName>
        <fullName evidence="3">Immunity protein Imm1</fullName>
    </recommendedName>
</protein>
<evidence type="ECO:0000313" key="1">
    <source>
        <dbReference type="EMBL" id="AUX38437.1"/>
    </source>
</evidence>
<reference evidence="1 2" key="1">
    <citation type="submission" date="2015-09" db="EMBL/GenBank/DDBJ databases">
        <title>Sorangium comparison.</title>
        <authorList>
            <person name="Zaburannyi N."/>
            <person name="Bunk B."/>
            <person name="Overmann J."/>
            <person name="Mueller R."/>
        </authorList>
    </citation>
    <scope>NUCLEOTIDE SEQUENCE [LARGE SCALE GENOMIC DNA]</scope>
    <source>
        <strain evidence="1 2">So ce836</strain>
    </source>
</reference>
<accession>A0A4P2R5M5</accession>
<dbReference type="RefSeq" id="WP_129580887.1">
    <property type="nucleotide sequence ID" value="NZ_CP012672.1"/>
</dbReference>
<evidence type="ECO:0008006" key="3">
    <source>
        <dbReference type="Google" id="ProtNLM"/>
    </source>
</evidence>
<dbReference type="Pfam" id="PF14430">
    <property type="entry name" value="Imm1"/>
    <property type="match status" value="1"/>
</dbReference>
<proteinExistence type="predicted"/>
<gene>
    <name evidence="1" type="ORF">SOCE836_106810</name>
</gene>
<dbReference type="AlphaFoldDB" id="A0A4P2R5M5"/>
<evidence type="ECO:0000313" key="2">
    <source>
        <dbReference type="Proteomes" id="UP000295497"/>
    </source>
</evidence>
<organism evidence="1 2">
    <name type="scientific">Sorangium cellulosum</name>
    <name type="common">Polyangium cellulosum</name>
    <dbReference type="NCBI Taxonomy" id="56"/>
    <lineage>
        <taxon>Bacteria</taxon>
        <taxon>Pseudomonadati</taxon>
        <taxon>Myxococcota</taxon>
        <taxon>Polyangia</taxon>
        <taxon>Polyangiales</taxon>
        <taxon>Polyangiaceae</taxon>
        <taxon>Sorangium</taxon>
    </lineage>
</organism>
<name>A0A4P2R5M5_SORCE</name>
<dbReference type="InterPro" id="IPR025680">
    <property type="entry name" value="DddI"/>
</dbReference>